<dbReference type="Proteomes" id="UP000824151">
    <property type="component" value="Unassembled WGS sequence"/>
</dbReference>
<dbReference type="InterPro" id="IPR039261">
    <property type="entry name" value="FNR_nucleotide-bd"/>
</dbReference>
<sequence length="259" mass="28562">MISMRTAAAERAAGAVRDRAESQTDAPEVPAYRAYATQVRSIEHLSPHFSRVTLHAPELKHFHTGGLDQRIKLFLPRPDGTVPDVGFWQDPLPPMGQWYAIWRELPEEQRNPIRTYTVRAIRPAQCEIDIDFVVHGTEGPASAWVCSAELGDELIVIGPDGRSEHAGSGIEWKPGAARDLLLAGDETAAPAICAILESLPEHSTGRAYLEVPTSEDILSVETDSQVEICWLPRDGAPFGSRLESSVRDWGRERIQPNTA</sequence>
<dbReference type="Gene3D" id="3.40.50.80">
    <property type="entry name" value="Nucleotide-binding domain of ferredoxin-NADP reductase (FNR) module"/>
    <property type="match status" value="1"/>
</dbReference>
<dbReference type="CDD" id="cd06193">
    <property type="entry name" value="siderophore_interacting"/>
    <property type="match status" value="1"/>
</dbReference>
<dbReference type="InterPro" id="IPR039374">
    <property type="entry name" value="SIP_fam"/>
</dbReference>
<dbReference type="AlphaFoldDB" id="A0A9D1UST1"/>
<feature type="domain" description="FAD-binding FR-type" evidence="1">
    <location>
        <begin position="32"/>
        <end position="166"/>
    </location>
</feature>
<evidence type="ECO:0000259" key="1">
    <source>
        <dbReference type="PROSITE" id="PS51384"/>
    </source>
</evidence>
<reference evidence="2" key="2">
    <citation type="submission" date="2021-04" db="EMBL/GenBank/DDBJ databases">
        <authorList>
            <person name="Gilroy R."/>
        </authorList>
    </citation>
    <scope>NUCLEOTIDE SEQUENCE</scope>
    <source>
        <strain evidence="2">ChiHejej3B27-3195</strain>
    </source>
</reference>
<dbReference type="Pfam" id="PF04954">
    <property type="entry name" value="SIP"/>
    <property type="match status" value="1"/>
</dbReference>
<gene>
    <name evidence="2" type="ORF">H9871_06270</name>
</gene>
<evidence type="ECO:0000313" key="2">
    <source>
        <dbReference type="EMBL" id="HIW99730.1"/>
    </source>
</evidence>
<comment type="caution">
    <text evidence="2">The sequence shown here is derived from an EMBL/GenBank/DDBJ whole genome shotgun (WGS) entry which is preliminary data.</text>
</comment>
<evidence type="ECO:0000313" key="3">
    <source>
        <dbReference type="Proteomes" id="UP000824151"/>
    </source>
</evidence>
<dbReference type="InterPro" id="IPR007037">
    <property type="entry name" value="SIP_rossman_dom"/>
</dbReference>
<reference evidence="2" key="1">
    <citation type="journal article" date="2021" name="PeerJ">
        <title>Extensive microbial diversity within the chicken gut microbiome revealed by metagenomics and culture.</title>
        <authorList>
            <person name="Gilroy R."/>
            <person name="Ravi A."/>
            <person name="Getino M."/>
            <person name="Pursley I."/>
            <person name="Horton D.L."/>
            <person name="Alikhan N.F."/>
            <person name="Baker D."/>
            <person name="Gharbi K."/>
            <person name="Hall N."/>
            <person name="Watson M."/>
            <person name="Adriaenssens E.M."/>
            <person name="Foster-Nyarko E."/>
            <person name="Jarju S."/>
            <person name="Secka A."/>
            <person name="Antonio M."/>
            <person name="Oren A."/>
            <person name="Chaudhuri R.R."/>
            <person name="La Ragione R."/>
            <person name="Hildebrand F."/>
            <person name="Pallen M.J."/>
        </authorList>
    </citation>
    <scope>NUCLEOTIDE SEQUENCE</scope>
    <source>
        <strain evidence="2">ChiHejej3B27-3195</strain>
    </source>
</reference>
<dbReference type="SUPFAM" id="SSF63380">
    <property type="entry name" value="Riboflavin synthase domain-like"/>
    <property type="match status" value="1"/>
</dbReference>
<dbReference type="InterPro" id="IPR017927">
    <property type="entry name" value="FAD-bd_FR_type"/>
</dbReference>
<name>A0A9D1UST1_9MICC</name>
<feature type="non-terminal residue" evidence="2">
    <location>
        <position position="259"/>
    </location>
</feature>
<accession>A0A9D1UST1</accession>
<proteinExistence type="predicted"/>
<dbReference type="Gene3D" id="2.40.30.10">
    <property type="entry name" value="Translation factors"/>
    <property type="match status" value="1"/>
</dbReference>
<dbReference type="GO" id="GO:0016491">
    <property type="term" value="F:oxidoreductase activity"/>
    <property type="evidence" value="ECO:0007669"/>
    <property type="project" value="InterPro"/>
</dbReference>
<dbReference type="PANTHER" id="PTHR30157:SF0">
    <property type="entry name" value="NADPH-DEPENDENT FERRIC-CHELATE REDUCTASE"/>
    <property type="match status" value="1"/>
</dbReference>
<organism evidence="2 3">
    <name type="scientific">Candidatus Nesterenkonia stercoripullorum</name>
    <dbReference type="NCBI Taxonomy" id="2838701"/>
    <lineage>
        <taxon>Bacteria</taxon>
        <taxon>Bacillati</taxon>
        <taxon>Actinomycetota</taxon>
        <taxon>Actinomycetes</taxon>
        <taxon>Micrococcales</taxon>
        <taxon>Micrococcaceae</taxon>
        <taxon>Nesterenkonia</taxon>
    </lineage>
</organism>
<dbReference type="InterPro" id="IPR017938">
    <property type="entry name" value="Riboflavin_synthase-like_b-brl"/>
</dbReference>
<dbReference type="Pfam" id="PF08021">
    <property type="entry name" value="FAD_binding_9"/>
    <property type="match status" value="1"/>
</dbReference>
<protein>
    <submittedName>
        <fullName evidence="2">Siderophore-interacting protein</fullName>
    </submittedName>
</protein>
<dbReference type="PANTHER" id="PTHR30157">
    <property type="entry name" value="FERRIC REDUCTASE, NADPH-DEPENDENT"/>
    <property type="match status" value="1"/>
</dbReference>
<dbReference type="InterPro" id="IPR013113">
    <property type="entry name" value="SIP_FAD-bd"/>
</dbReference>
<dbReference type="PROSITE" id="PS51384">
    <property type="entry name" value="FAD_FR"/>
    <property type="match status" value="1"/>
</dbReference>
<dbReference type="EMBL" id="DXGD01000230">
    <property type="protein sequence ID" value="HIW99730.1"/>
    <property type="molecule type" value="Genomic_DNA"/>
</dbReference>